<dbReference type="GO" id="GO:0016787">
    <property type="term" value="F:hydrolase activity"/>
    <property type="evidence" value="ECO:0007669"/>
    <property type="project" value="UniProtKB-KW"/>
</dbReference>
<evidence type="ECO:0000256" key="2">
    <source>
        <dbReference type="ARBA" id="ARBA00022801"/>
    </source>
</evidence>
<reference evidence="4 5" key="1">
    <citation type="journal article" date="2024" name="J. Plant Pathol.">
        <title>Sequence and assembly of the genome of Seiridium unicorne, isolate CBS 538.82, causal agent of cypress canker disease.</title>
        <authorList>
            <person name="Scali E."/>
            <person name="Rocca G.D."/>
            <person name="Danti R."/>
            <person name="Garbelotto M."/>
            <person name="Barberini S."/>
            <person name="Baroncelli R."/>
            <person name="Emiliani G."/>
        </authorList>
    </citation>
    <scope>NUCLEOTIDE SEQUENCE [LARGE SCALE GENOMIC DNA]</scope>
    <source>
        <strain evidence="4 5">BM-138-508</strain>
    </source>
</reference>
<dbReference type="Pfam" id="PF00561">
    <property type="entry name" value="Abhydrolase_1"/>
    <property type="match status" value="1"/>
</dbReference>
<evidence type="ECO:0000313" key="5">
    <source>
        <dbReference type="Proteomes" id="UP001408356"/>
    </source>
</evidence>
<keyword evidence="5" id="KW-1185">Reference proteome</keyword>
<keyword evidence="2 4" id="KW-0378">Hydrolase</keyword>
<dbReference type="InterPro" id="IPR029058">
    <property type="entry name" value="AB_hydrolase_fold"/>
</dbReference>
<gene>
    <name evidence="4" type="ORF">SUNI508_05720</name>
</gene>
<proteinExistence type="inferred from homology"/>
<dbReference type="InterPro" id="IPR002410">
    <property type="entry name" value="Peptidase_S33"/>
</dbReference>
<dbReference type="Gene3D" id="3.40.50.1820">
    <property type="entry name" value="alpha/beta hydrolase"/>
    <property type="match status" value="1"/>
</dbReference>
<dbReference type="EMBL" id="JARVKF010000179">
    <property type="protein sequence ID" value="KAK9421485.1"/>
    <property type="molecule type" value="Genomic_DNA"/>
</dbReference>
<comment type="similarity">
    <text evidence="1">Belongs to the peptidase S33 family.</text>
</comment>
<dbReference type="PRINTS" id="PR00111">
    <property type="entry name" value="ABHYDROLASE"/>
</dbReference>
<dbReference type="PRINTS" id="PR00793">
    <property type="entry name" value="PROAMNOPTASE"/>
</dbReference>
<dbReference type="InterPro" id="IPR050266">
    <property type="entry name" value="AB_hydrolase_sf"/>
</dbReference>
<dbReference type="PANTHER" id="PTHR43798:SF33">
    <property type="entry name" value="HYDROLASE, PUTATIVE (AFU_ORTHOLOGUE AFUA_2G14860)-RELATED"/>
    <property type="match status" value="1"/>
</dbReference>
<dbReference type="SUPFAM" id="SSF53474">
    <property type="entry name" value="alpha/beta-Hydrolases"/>
    <property type="match status" value="1"/>
</dbReference>
<comment type="caution">
    <text evidence="4">The sequence shown here is derived from an EMBL/GenBank/DDBJ whole genome shotgun (WGS) entry which is preliminary data.</text>
</comment>
<evidence type="ECO:0000313" key="4">
    <source>
        <dbReference type="EMBL" id="KAK9421485.1"/>
    </source>
</evidence>
<accession>A0ABR2V4U0</accession>
<sequence>MQLDFVSVNGARLAYRIRGPEKAPLFVTLHGGRGMGDHRSDFKAYGPLGDEYRVLAFDFRGHGRSSRTKPYTFDQLVDDIEGMRIHFAGNGGQVVICGGSFGGFLAQQYAIKYAASVSHLILRGTAPSYHHEEDAIKVLEQRISRAPSFSTEMLKEKVFGRFESDLEFQLVHFASMPLYAENVDANAALQSSLHNVYNAESHSAYDLYSEQEKHFDYRDKLHLITAKALVIVGENDWICPLKNSEFIASKIHGSTLVIVENANHSVHLEKNELVLRKIRDHLAR</sequence>
<protein>
    <submittedName>
        <fullName evidence="4">Alpha/Beta hydrolase protein</fullName>
    </submittedName>
</protein>
<dbReference type="InterPro" id="IPR000073">
    <property type="entry name" value="AB_hydrolase_1"/>
</dbReference>
<name>A0ABR2V4U0_9PEZI</name>
<dbReference type="Proteomes" id="UP001408356">
    <property type="component" value="Unassembled WGS sequence"/>
</dbReference>
<feature type="domain" description="AB hydrolase-1" evidence="3">
    <location>
        <begin position="24"/>
        <end position="270"/>
    </location>
</feature>
<dbReference type="PANTHER" id="PTHR43798">
    <property type="entry name" value="MONOACYLGLYCEROL LIPASE"/>
    <property type="match status" value="1"/>
</dbReference>
<evidence type="ECO:0000256" key="1">
    <source>
        <dbReference type="ARBA" id="ARBA00010088"/>
    </source>
</evidence>
<organism evidence="4 5">
    <name type="scientific">Seiridium unicorne</name>
    <dbReference type="NCBI Taxonomy" id="138068"/>
    <lineage>
        <taxon>Eukaryota</taxon>
        <taxon>Fungi</taxon>
        <taxon>Dikarya</taxon>
        <taxon>Ascomycota</taxon>
        <taxon>Pezizomycotina</taxon>
        <taxon>Sordariomycetes</taxon>
        <taxon>Xylariomycetidae</taxon>
        <taxon>Amphisphaeriales</taxon>
        <taxon>Sporocadaceae</taxon>
        <taxon>Seiridium</taxon>
    </lineage>
</organism>
<evidence type="ECO:0000259" key="3">
    <source>
        <dbReference type="Pfam" id="PF00561"/>
    </source>
</evidence>